<sequence>MNNVEKLSVKKQFFLSVKSFIDKMDRFTNNFESYFLEIIERIIYIIIALFISSVFYIYVHCLLNDKILNNKQLEVLLKETPTVIVFLIICLMIVKFFKS</sequence>
<keyword evidence="3" id="KW-1185">Reference proteome</keyword>
<evidence type="ECO:0000313" key="3">
    <source>
        <dbReference type="Proteomes" id="UP000291236"/>
    </source>
</evidence>
<keyword evidence="1" id="KW-0472">Membrane</keyword>
<name>A0A4P2W0M5_FLUSA</name>
<feature type="transmembrane region" description="Helical" evidence="1">
    <location>
        <begin position="75"/>
        <end position="97"/>
    </location>
</feature>
<evidence type="ECO:0000313" key="2">
    <source>
        <dbReference type="EMBL" id="BBH54722.1"/>
    </source>
</evidence>
<dbReference type="GeneID" id="39493262"/>
<geneLocation type="plasmid" evidence="2 3">
    <name>68K</name>
</geneLocation>
<proteinExistence type="predicted"/>
<dbReference type="RefSeq" id="WP_130613273.1">
    <property type="nucleotide sequence ID" value="NZ_AP019370.1"/>
</dbReference>
<keyword evidence="1" id="KW-1133">Transmembrane helix</keyword>
<evidence type="ECO:0000256" key="1">
    <source>
        <dbReference type="SAM" id="Phobius"/>
    </source>
</evidence>
<dbReference type="Proteomes" id="UP000291236">
    <property type="component" value="Plasmid 68K"/>
</dbReference>
<dbReference type="AlphaFoldDB" id="A0A4P2W0M5"/>
<feature type="transmembrane region" description="Helical" evidence="1">
    <location>
        <begin position="42"/>
        <end position="63"/>
    </location>
</feature>
<protein>
    <submittedName>
        <fullName evidence="2">Uncharacterized protein</fullName>
    </submittedName>
</protein>
<dbReference type="KEGG" id="sbf:JCM31447_31960"/>
<reference evidence="2 3" key="1">
    <citation type="submission" date="2018-12" db="EMBL/GenBank/DDBJ databases">
        <title>Rubrispira sanarue gen. nov., sp., nov., a member of the order Silvanigrellales, isolated from a brackish lake in Hamamatsu Japan.</title>
        <authorList>
            <person name="Maejima Y."/>
            <person name="Iino T."/>
            <person name="Muraguchi Y."/>
            <person name="Fukuda K."/>
            <person name="Nojiri H."/>
            <person name="Ohkuma M."/>
            <person name="Moriuchi R."/>
            <person name="Dohra H."/>
            <person name="Kimbara K."/>
            <person name="Shintani M."/>
        </authorList>
    </citation>
    <scope>NUCLEOTIDE SEQUENCE [LARGE SCALE GENOMIC DNA]</scope>
    <source>
        <strain evidence="2 3">RF1110005</strain>
        <plasmid evidence="2 3">68K</plasmid>
    </source>
</reference>
<keyword evidence="1" id="KW-0812">Transmembrane</keyword>
<keyword evidence="2" id="KW-0614">Plasmid</keyword>
<gene>
    <name evidence="2" type="ORF">JCM31447_31960</name>
</gene>
<accession>A0A4P2W0M5</accession>
<dbReference type="EMBL" id="AP019370">
    <property type="protein sequence ID" value="BBH54722.1"/>
    <property type="molecule type" value="Genomic_DNA"/>
</dbReference>
<organism evidence="2 3">
    <name type="scientific">Fluviispira sanaruensis</name>
    <dbReference type="NCBI Taxonomy" id="2493639"/>
    <lineage>
        <taxon>Bacteria</taxon>
        <taxon>Pseudomonadati</taxon>
        <taxon>Bdellovibrionota</taxon>
        <taxon>Oligoflexia</taxon>
        <taxon>Silvanigrellales</taxon>
        <taxon>Silvanigrellaceae</taxon>
        <taxon>Fluviispira</taxon>
    </lineage>
</organism>